<keyword evidence="1" id="KW-0472">Membrane</keyword>
<dbReference type="RefSeq" id="YP_009839405.1">
    <property type="nucleotide sequence ID" value="NC_048720.1"/>
</dbReference>
<keyword evidence="3" id="KW-1185">Reference proteome</keyword>
<dbReference type="KEGG" id="vg:55600034"/>
<evidence type="ECO:0000313" key="2">
    <source>
        <dbReference type="EMBL" id="AXH49351.1"/>
    </source>
</evidence>
<feature type="transmembrane region" description="Helical" evidence="1">
    <location>
        <begin position="33"/>
        <end position="55"/>
    </location>
</feature>
<dbReference type="GeneID" id="55600034"/>
<gene>
    <name evidence="2" type="primary">244</name>
    <name evidence="2" type="ORF">SEA_BLUEEYEDBEAUTY_244</name>
</gene>
<keyword evidence="1" id="KW-0812">Transmembrane</keyword>
<evidence type="ECO:0000313" key="3">
    <source>
        <dbReference type="Proteomes" id="UP000258408"/>
    </source>
</evidence>
<accession>A0A345L249</accession>
<name>A0A345L249_9CAUD</name>
<sequence length="61" mass="6585">MDIASIRKLGYALLLSSAALMYAGNEALEMNAVVLANFEFFVSMICFTNGGLAIYMTNGLK</sequence>
<proteinExistence type="predicted"/>
<dbReference type="Proteomes" id="UP000258408">
    <property type="component" value="Segment"/>
</dbReference>
<dbReference type="EMBL" id="MH536814">
    <property type="protein sequence ID" value="AXH49351.1"/>
    <property type="molecule type" value="Genomic_DNA"/>
</dbReference>
<evidence type="ECO:0000256" key="1">
    <source>
        <dbReference type="SAM" id="Phobius"/>
    </source>
</evidence>
<reference evidence="2 3" key="1">
    <citation type="submission" date="2018-06" db="EMBL/GenBank/DDBJ databases">
        <authorList>
            <person name="Luttrell C.E."/>
            <person name="Myers K.N."/>
            <person name="Simpson A.N."/>
            <person name="Sulollari A."/>
            <person name="Suri N."/>
            <person name="Nayek S."/>
            <person name="Bhuiyan S."/>
            <person name="Smith B.R."/>
            <person name="Hughes L.E."/>
            <person name="Garlena R.A."/>
            <person name="Russell D.A."/>
            <person name="Pope W.H."/>
            <person name="Jacobs-Sera D."/>
            <person name="Hatfull G.F."/>
        </authorList>
    </citation>
    <scope>NUCLEOTIDE SEQUENCE [LARGE SCALE GENOMIC DNA]</scope>
</reference>
<keyword evidence="1" id="KW-1133">Transmembrane helix</keyword>
<protein>
    <submittedName>
        <fullName evidence="2">Uncharacterized protein</fullName>
    </submittedName>
</protein>
<organism evidence="2 3">
    <name type="scientific">Streptomyces phage Blueeyedbeauty</name>
    <dbReference type="NCBI Taxonomy" id="2250336"/>
    <lineage>
        <taxon>Viruses</taxon>
        <taxon>Duplodnaviria</taxon>
        <taxon>Heunggongvirae</taxon>
        <taxon>Uroviricota</taxon>
        <taxon>Caudoviricetes</taxon>
        <taxon>Stanwilliamsviridae</taxon>
        <taxon>Loccivirinae</taxon>
        <taxon>Annadreamyvirus</taxon>
        <taxon>Annadreamyvirus blueeyedbeauty</taxon>
    </lineage>
</organism>